<name>A0A426XUW4_ENSVE</name>
<dbReference type="EMBL" id="AMZH03017267">
    <property type="protein sequence ID" value="RRT43270.1"/>
    <property type="molecule type" value="Genomic_DNA"/>
</dbReference>
<evidence type="ECO:0000256" key="1">
    <source>
        <dbReference type="SAM" id="Coils"/>
    </source>
</evidence>
<protein>
    <submittedName>
        <fullName evidence="3">Uncharacterized protein</fullName>
    </submittedName>
</protein>
<feature type="region of interest" description="Disordered" evidence="2">
    <location>
        <begin position="55"/>
        <end position="120"/>
    </location>
</feature>
<feature type="compositionally biased region" description="Basic and acidic residues" evidence="2">
    <location>
        <begin position="79"/>
        <end position="96"/>
    </location>
</feature>
<dbReference type="Gene3D" id="1.20.5.340">
    <property type="match status" value="1"/>
</dbReference>
<evidence type="ECO:0000313" key="3">
    <source>
        <dbReference type="EMBL" id="RRT43270.1"/>
    </source>
</evidence>
<comment type="caution">
    <text evidence="3">The sequence shown here is derived from an EMBL/GenBank/DDBJ whole genome shotgun (WGS) entry which is preliminary data.</text>
</comment>
<dbReference type="Proteomes" id="UP000287651">
    <property type="component" value="Unassembled WGS sequence"/>
</dbReference>
<dbReference type="SUPFAM" id="SSF57997">
    <property type="entry name" value="Tropomyosin"/>
    <property type="match status" value="1"/>
</dbReference>
<dbReference type="AlphaFoldDB" id="A0A426XUW4"/>
<evidence type="ECO:0000256" key="2">
    <source>
        <dbReference type="SAM" id="MobiDB-lite"/>
    </source>
</evidence>
<proteinExistence type="predicted"/>
<accession>A0A426XUW4</accession>
<keyword evidence="1" id="KW-0175">Coiled coil</keyword>
<gene>
    <name evidence="3" type="ORF">B296_00030749</name>
</gene>
<evidence type="ECO:0000313" key="4">
    <source>
        <dbReference type="Proteomes" id="UP000287651"/>
    </source>
</evidence>
<sequence length="379" mass="41557">MVTSHSLPSFSEPSDLTSLGRSVSFRSLIDQVGMGGYYLTTRGASWNCTLGSNSSTVASVDPAHRSGSASDVQEIPIEEAGKKDRCKSPHKADRATKGKGPADTSDEPPAPRQRPKSVRELCSARAGVDGRDYHAIRMCNLPEQASDVPLDPDLRPPTHGTPVWQNGEASTTYIRGVLLPRLALDLYTLPSEVLMDGAAKAMVLGGNPDVVAAAEVRAVEAQSLAEHLRVELDEANDRRASVEVDLEKARSESASLERQLADLHERLGDSEGQLRSARAQVRQMETELRDLARSKEALWEDLPKRAIEKYKESPGFEMGLVRMGRVSLEYGYQLALARLQAWHPRVEIELDPFATLPEDVDVPMADEQPFDDSLLPPEE</sequence>
<reference evidence="3 4" key="1">
    <citation type="journal article" date="2014" name="Agronomy (Basel)">
        <title>A Draft Genome Sequence for Ensete ventricosum, the Drought-Tolerant Tree Against Hunger.</title>
        <authorList>
            <person name="Harrison J."/>
            <person name="Moore K.A."/>
            <person name="Paszkiewicz K."/>
            <person name="Jones T."/>
            <person name="Grant M."/>
            <person name="Ambacheew D."/>
            <person name="Muzemil S."/>
            <person name="Studholme D.J."/>
        </authorList>
    </citation>
    <scope>NUCLEOTIDE SEQUENCE [LARGE SCALE GENOMIC DNA]</scope>
</reference>
<feature type="coiled-coil region" evidence="1">
    <location>
        <begin position="218"/>
        <end position="294"/>
    </location>
</feature>
<organism evidence="3 4">
    <name type="scientific">Ensete ventricosum</name>
    <name type="common">Abyssinian banana</name>
    <name type="synonym">Musa ensete</name>
    <dbReference type="NCBI Taxonomy" id="4639"/>
    <lineage>
        <taxon>Eukaryota</taxon>
        <taxon>Viridiplantae</taxon>
        <taxon>Streptophyta</taxon>
        <taxon>Embryophyta</taxon>
        <taxon>Tracheophyta</taxon>
        <taxon>Spermatophyta</taxon>
        <taxon>Magnoliopsida</taxon>
        <taxon>Liliopsida</taxon>
        <taxon>Zingiberales</taxon>
        <taxon>Musaceae</taxon>
        <taxon>Ensete</taxon>
    </lineage>
</organism>